<gene>
    <name evidence="1" type="ORF">P7K49_000581</name>
</gene>
<protein>
    <submittedName>
        <fullName evidence="1">Uncharacterized protein</fullName>
    </submittedName>
</protein>
<evidence type="ECO:0000313" key="2">
    <source>
        <dbReference type="Proteomes" id="UP001266305"/>
    </source>
</evidence>
<evidence type="ECO:0000313" key="1">
    <source>
        <dbReference type="EMBL" id="KAK2119195.1"/>
    </source>
</evidence>
<dbReference type="Proteomes" id="UP001266305">
    <property type="component" value="Unassembled WGS sequence"/>
</dbReference>
<organism evidence="1 2">
    <name type="scientific">Saguinus oedipus</name>
    <name type="common">Cotton-top tamarin</name>
    <name type="synonym">Oedipomidas oedipus</name>
    <dbReference type="NCBI Taxonomy" id="9490"/>
    <lineage>
        <taxon>Eukaryota</taxon>
        <taxon>Metazoa</taxon>
        <taxon>Chordata</taxon>
        <taxon>Craniata</taxon>
        <taxon>Vertebrata</taxon>
        <taxon>Euteleostomi</taxon>
        <taxon>Mammalia</taxon>
        <taxon>Eutheria</taxon>
        <taxon>Euarchontoglires</taxon>
        <taxon>Primates</taxon>
        <taxon>Haplorrhini</taxon>
        <taxon>Platyrrhini</taxon>
        <taxon>Cebidae</taxon>
        <taxon>Callitrichinae</taxon>
        <taxon>Saguinus</taxon>
    </lineage>
</organism>
<sequence>MQKPAPLCAAYWRYVENPVYRNLCTGAVQHLARETFWVQESGVRTMFPEKEQKSSRQKVGSICCSIGAVPGKGSSLVQAGKVLEDLKEDEYVWNAAPKKGSLGKEAGRMRRP</sequence>
<proteinExistence type="predicted"/>
<name>A0ABQ9WC09_SAGOE</name>
<keyword evidence="2" id="KW-1185">Reference proteome</keyword>
<accession>A0ABQ9WC09</accession>
<reference evidence="1 2" key="1">
    <citation type="submission" date="2023-05" db="EMBL/GenBank/DDBJ databases">
        <title>B98-5 Cell Line De Novo Hybrid Assembly: An Optical Mapping Approach.</title>
        <authorList>
            <person name="Kananen K."/>
            <person name="Auerbach J.A."/>
            <person name="Kautto E."/>
            <person name="Blachly J.S."/>
        </authorList>
    </citation>
    <scope>NUCLEOTIDE SEQUENCE [LARGE SCALE GENOMIC DNA]</scope>
    <source>
        <strain evidence="1">B95-8</strain>
        <tissue evidence="1">Cell line</tissue>
    </source>
</reference>
<comment type="caution">
    <text evidence="1">The sequence shown here is derived from an EMBL/GenBank/DDBJ whole genome shotgun (WGS) entry which is preliminary data.</text>
</comment>
<dbReference type="EMBL" id="JASSZA010000001">
    <property type="protein sequence ID" value="KAK2119195.1"/>
    <property type="molecule type" value="Genomic_DNA"/>
</dbReference>